<dbReference type="Pfam" id="PF12146">
    <property type="entry name" value="Hydrolase_4"/>
    <property type="match status" value="1"/>
</dbReference>
<protein>
    <submittedName>
        <fullName evidence="2">OsmC family protein</fullName>
    </submittedName>
</protein>
<dbReference type="Pfam" id="PF02566">
    <property type="entry name" value="OsmC"/>
    <property type="match status" value="1"/>
</dbReference>
<dbReference type="RefSeq" id="WP_136566119.1">
    <property type="nucleotide sequence ID" value="NZ_SNTZ01000003.1"/>
</dbReference>
<dbReference type="OrthoDB" id="9791538at2"/>
<dbReference type="PANTHER" id="PTHR39624">
    <property type="entry name" value="PROTEIN INVOLVED IN RIMO-MEDIATED BETA-METHYLTHIOLATION OF RIBOSOMAL PROTEIN S12 YCAO"/>
    <property type="match status" value="1"/>
</dbReference>
<dbReference type="AlphaFoldDB" id="A0A4S8RNC7"/>
<evidence type="ECO:0000259" key="1">
    <source>
        <dbReference type="Pfam" id="PF12146"/>
    </source>
</evidence>
<dbReference type="InterPro" id="IPR022742">
    <property type="entry name" value="Hydrolase_4"/>
</dbReference>
<dbReference type="Gene3D" id="3.30.300.20">
    <property type="match status" value="1"/>
</dbReference>
<dbReference type="EMBL" id="SNTZ01000003">
    <property type="protein sequence ID" value="THV59600.1"/>
    <property type="molecule type" value="Genomic_DNA"/>
</dbReference>
<dbReference type="InterPro" id="IPR003718">
    <property type="entry name" value="OsmC/Ohr_fam"/>
</dbReference>
<comment type="caution">
    <text evidence="2">The sequence shown here is derived from an EMBL/GenBank/DDBJ whole genome shotgun (WGS) entry which is preliminary data.</text>
</comment>
<gene>
    <name evidence="2" type="ORF">EZV76_08515</name>
</gene>
<accession>A0A4S8RNC7</accession>
<proteinExistence type="predicted"/>
<organism evidence="2 3">
    <name type="scientific">Flagellimonas alvinocaridis</name>
    <dbReference type="NCBI Taxonomy" id="2530200"/>
    <lineage>
        <taxon>Bacteria</taxon>
        <taxon>Pseudomonadati</taxon>
        <taxon>Bacteroidota</taxon>
        <taxon>Flavobacteriia</taxon>
        <taxon>Flavobacteriales</taxon>
        <taxon>Flavobacteriaceae</taxon>
        <taxon>Flagellimonas</taxon>
    </lineage>
</organism>
<name>A0A4S8RNC7_9FLAO</name>
<reference evidence="2 3" key="1">
    <citation type="submission" date="2019-03" db="EMBL/GenBank/DDBJ databases">
        <title>Muricauda SCR12 sp.nov, a marine bacterium isolated from Pacific Ocean:the Okinawa trough.</title>
        <authorList>
            <person name="Liu L."/>
        </authorList>
    </citation>
    <scope>NUCLEOTIDE SEQUENCE [LARGE SCALE GENOMIC DNA]</scope>
    <source>
        <strain evidence="2 3">SCR12</strain>
    </source>
</reference>
<dbReference type="InterPro" id="IPR029058">
    <property type="entry name" value="AB_hydrolase_fold"/>
</dbReference>
<dbReference type="Gene3D" id="3.40.50.1820">
    <property type="entry name" value="alpha/beta hydrolase"/>
    <property type="match status" value="1"/>
</dbReference>
<dbReference type="Proteomes" id="UP000310406">
    <property type="component" value="Unassembled WGS sequence"/>
</dbReference>
<keyword evidence="3" id="KW-1185">Reference proteome</keyword>
<feature type="domain" description="Serine aminopeptidase S33" evidence="1">
    <location>
        <begin position="27"/>
        <end position="130"/>
    </location>
</feature>
<evidence type="ECO:0000313" key="3">
    <source>
        <dbReference type="Proteomes" id="UP000310406"/>
    </source>
</evidence>
<dbReference type="PANTHER" id="PTHR39624:SF2">
    <property type="entry name" value="OSMC-LIKE PROTEIN"/>
    <property type="match status" value="1"/>
</dbReference>
<evidence type="ECO:0000313" key="2">
    <source>
        <dbReference type="EMBL" id="THV59600.1"/>
    </source>
</evidence>
<dbReference type="SUPFAM" id="SSF53474">
    <property type="entry name" value="alpha/beta-Hydrolases"/>
    <property type="match status" value="1"/>
</dbReference>
<sequence length="405" mass="44537">MGIQKVTFNNKEGQILVGRLELPVDQQPHNFVLFAHCFTCTKNLLAVKHIGRALTSKGFGVLRFDFTGLGESEGDFADTNFSGNVQDLIAAADFLKEKYKAPALIIGHSLGGAASIFAASEIASVKAVATIGTPSNPVHVKHLLKSDLEEINTTGKAVVNLSGRDFTIKKQFLDDLENKSLIEVIKNLRKPILILHSPQDLTVEIKNAQDIYIAAHHPKSFISLDGADHLLSNKQDSIYAGEVIAGWATRYLDIENTLNTPLKTEHQVVASLDGDNGFTTQMKVGNHFMTADEPTSYGGNDFGPSPYELVSAGLSACTVMTVQMYVKRKGWPLENIEVHTSYEKTHAIDCENCESEGTKIDTFYRDIKLTGDLDEKQKARIMQIADKCPVHKTLHSETQVINKLI</sequence>
<dbReference type="SUPFAM" id="SSF82784">
    <property type="entry name" value="OsmC-like"/>
    <property type="match status" value="1"/>
</dbReference>
<dbReference type="InterPro" id="IPR015946">
    <property type="entry name" value="KH_dom-like_a/b"/>
</dbReference>
<dbReference type="InterPro" id="IPR036102">
    <property type="entry name" value="OsmC/Ohrsf"/>
</dbReference>